<keyword evidence="2" id="KW-1185">Reference proteome</keyword>
<dbReference type="AlphaFoldDB" id="A0AAV4YBN7"/>
<reference evidence="1 2" key="1">
    <citation type="submission" date="2021-06" db="EMBL/GenBank/DDBJ databases">
        <title>Caerostris extrusa draft genome.</title>
        <authorList>
            <person name="Kono N."/>
            <person name="Arakawa K."/>
        </authorList>
    </citation>
    <scope>NUCLEOTIDE SEQUENCE [LARGE SCALE GENOMIC DNA]</scope>
</reference>
<organism evidence="1 2">
    <name type="scientific">Caerostris extrusa</name>
    <name type="common">Bark spider</name>
    <name type="synonym">Caerostris bankana</name>
    <dbReference type="NCBI Taxonomy" id="172846"/>
    <lineage>
        <taxon>Eukaryota</taxon>
        <taxon>Metazoa</taxon>
        <taxon>Ecdysozoa</taxon>
        <taxon>Arthropoda</taxon>
        <taxon>Chelicerata</taxon>
        <taxon>Arachnida</taxon>
        <taxon>Araneae</taxon>
        <taxon>Araneomorphae</taxon>
        <taxon>Entelegynae</taxon>
        <taxon>Araneoidea</taxon>
        <taxon>Araneidae</taxon>
        <taxon>Caerostris</taxon>
    </lineage>
</organism>
<dbReference type="EMBL" id="BPLR01001620">
    <property type="protein sequence ID" value="GIZ03562.1"/>
    <property type="molecule type" value="Genomic_DNA"/>
</dbReference>
<evidence type="ECO:0000313" key="1">
    <source>
        <dbReference type="EMBL" id="GIZ03562.1"/>
    </source>
</evidence>
<comment type="caution">
    <text evidence="1">The sequence shown here is derived from an EMBL/GenBank/DDBJ whole genome shotgun (WGS) entry which is preliminary data.</text>
</comment>
<protein>
    <submittedName>
        <fullName evidence="1">Uncharacterized protein</fullName>
    </submittedName>
</protein>
<evidence type="ECO:0000313" key="2">
    <source>
        <dbReference type="Proteomes" id="UP001054945"/>
    </source>
</evidence>
<gene>
    <name evidence="1" type="ORF">CEXT_425451</name>
</gene>
<accession>A0AAV4YBN7</accession>
<name>A0AAV4YBN7_CAEEX</name>
<proteinExistence type="predicted"/>
<sequence>MIEFTSKMTIRLFRDLGGVGGGERNGTLKGAIKSDSGILPPPLSRFPQSSHWSIRYGIAVAVPADEAPLQVGTLEAWTAA</sequence>
<dbReference type="Proteomes" id="UP001054945">
    <property type="component" value="Unassembled WGS sequence"/>
</dbReference>